<organism evidence="1">
    <name type="scientific">Anguilla anguilla</name>
    <name type="common">European freshwater eel</name>
    <name type="synonym">Muraena anguilla</name>
    <dbReference type="NCBI Taxonomy" id="7936"/>
    <lineage>
        <taxon>Eukaryota</taxon>
        <taxon>Metazoa</taxon>
        <taxon>Chordata</taxon>
        <taxon>Craniata</taxon>
        <taxon>Vertebrata</taxon>
        <taxon>Euteleostomi</taxon>
        <taxon>Actinopterygii</taxon>
        <taxon>Neopterygii</taxon>
        <taxon>Teleostei</taxon>
        <taxon>Anguilliformes</taxon>
        <taxon>Anguillidae</taxon>
        <taxon>Anguilla</taxon>
    </lineage>
</organism>
<reference evidence="1" key="2">
    <citation type="journal article" date="2015" name="Fish Shellfish Immunol.">
        <title>Early steps in the European eel (Anguilla anguilla)-Vibrio vulnificus interaction in the gills: Role of the RtxA13 toxin.</title>
        <authorList>
            <person name="Callol A."/>
            <person name="Pajuelo D."/>
            <person name="Ebbesson L."/>
            <person name="Teles M."/>
            <person name="MacKenzie S."/>
            <person name="Amaro C."/>
        </authorList>
    </citation>
    <scope>NUCLEOTIDE SEQUENCE</scope>
</reference>
<accession>A0A0E9W9Z5</accession>
<evidence type="ECO:0000313" key="1">
    <source>
        <dbReference type="EMBL" id="JAH86380.1"/>
    </source>
</evidence>
<dbReference type="AlphaFoldDB" id="A0A0E9W9Z5"/>
<name>A0A0E9W9Z5_ANGAN</name>
<reference evidence="1" key="1">
    <citation type="submission" date="2014-11" db="EMBL/GenBank/DDBJ databases">
        <authorList>
            <person name="Amaro Gonzalez C."/>
        </authorList>
    </citation>
    <scope>NUCLEOTIDE SEQUENCE</scope>
</reference>
<proteinExistence type="predicted"/>
<sequence>MKSGELVYMRLPLIVAFVSGLLSTFTGRNTSLHSGTANERWKLPRLFLLPGGSDATASPQVTKKGC</sequence>
<dbReference type="EMBL" id="GBXM01022197">
    <property type="protein sequence ID" value="JAH86380.1"/>
    <property type="molecule type" value="Transcribed_RNA"/>
</dbReference>
<protein>
    <submittedName>
        <fullName evidence="1">Uncharacterized protein</fullName>
    </submittedName>
</protein>